<comment type="subcellular location">
    <subcellularLocation>
        <location evidence="6">Cytoplasm</location>
    </subcellularLocation>
</comment>
<gene>
    <name evidence="6" type="primary">rsmI</name>
    <name evidence="9" type="ORF">BTO32_13250</name>
</gene>
<dbReference type="GO" id="GO:0005737">
    <property type="term" value="C:cytoplasm"/>
    <property type="evidence" value="ECO:0007669"/>
    <property type="project" value="UniProtKB-SubCell"/>
</dbReference>
<organism evidence="9 10">
    <name type="scientific">Marinobacter lutaoensis</name>
    <dbReference type="NCBI Taxonomy" id="135739"/>
    <lineage>
        <taxon>Bacteria</taxon>
        <taxon>Pseudomonadati</taxon>
        <taxon>Pseudomonadota</taxon>
        <taxon>Gammaproteobacteria</taxon>
        <taxon>Pseudomonadales</taxon>
        <taxon>Marinobacteraceae</taxon>
        <taxon>Marinobacter</taxon>
    </lineage>
</organism>
<evidence type="ECO:0000313" key="10">
    <source>
        <dbReference type="Proteomes" id="UP000189339"/>
    </source>
</evidence>
<protein>
    <recommendedName>
        <fullName evidence="6">Ribosomal RNA small subunit methyltransferase I</fullName>
        <ecNumber evidence="6">2.1.1.198</ecNumber>
    </recommendedName>
    <alternativeName>
        <fullName evidence="6">16S rRNA 2'-O-ribose C1402 methyltransferase</fullName>
    </alternativeName>
    <alternativeName>
        <fullName evidence="6">rRNA (cytidine-2'-O-)-methyltransferase RsmI</fullName>
    </alternativeName>
</protein>
<dbReference type="OrthoDB" id="9809084at2"/>
<dbReference type="NCBIfam" id="TIGR00096">
    <property type="entry name" value="16S rRNA (cytidine(1402)-2'-O)-methyltransferase"/>
    <property type="match status" value="1"/>
</dbReference>
<dbReference type="InterPro" id="IPR018063">
    <property type="entry name" value="SAM_MeTrfase_RsmI_CS"/>
</dbReference>
<dbReference type="AlphaFoldDB" id="A0A1V2DQL4"/>
<keyword evidence="5 6" id="KW-0949">S-adenosyl-L-methionine</keyword>
<evidence type="ECO:0000256" key="6">
    <source>
        <dbReference type="HAMAP-Rule" id="MF_01877"/>
    </source>
</evidence>
<comment type="function">
    <text evidence="6">Catalyzes the 2'-O-methylation of the ribose of cytidine 1402 (C1402) in 16S rRNA.</text>
</comment>
<dbReference type="STRING" id="135739.BTO32_13250"/>
<comment type="similarity">
    <text evidence="6">Belongs to the methyltransferase superfamily. RsmI family.</text>
</comment>
<keyword evidence="4 6" id="KW-0808">Transferase</keyword>
<dbReference type="InterPro" id="IPR035996">
    <property type="entry name" value="4pyrrol_Methylase_sf"/>
</dbReference>
<dbReference type="InterPro" id="IPR008189">
    <property type="entry name" value="rRNA_ssu_MeTfrase_I"/>
</dbReference>
<evidence type="ECO:0000256" key="1">
    <source>
        <dbReference type="ARBA" id="ARBA00022490"/>
    </source>
</evidence>
<evidence type="ECO:0000259" key="7">
    <source>
        <dbReference type="Pfam" id="PF00590"/>
    </source>
</evidence>
<dbReference type="InterPro" id="IPR053910">
    <property type="entry name" value="RsmI_HTH"/>
</dbReference>
<comment type="catalytic activity">
    <reaction evidence="6">
        <text>cytidine(1402) in 16S rRNA + S-adenosyl-L-methionine = 2'-O-methylcytidine(1402) in 16S rRNA + S-adenosyl-L-homocysteine + H(+)</text>
        <dbReference type="Rhea" id="RHEA:42924"/>
        <dbReference type="Rhea" id="RHEA-COMP:10285"/>
        <dbReference type="Rhea" id="RHEA-COMP:10286"/>
        <dbReference type="ChEBI" id="CHEBI:15378"/>
        <dbReference type="ChEBI" id="CHEBI:57856"/>
        <dbReference type="ChEBI" id="CHEBI:59789"/>
        <dbReference type="ChEBI" id="CHEBI:74495"/>
        <dbReference type="ChEBI" id="CHEBI:82748"/>
        <dbReference type="EC" id="2.1.1.198"/>
    </reaction>
</comment>
<dbReference type="EC" id="2.1.1.198" evidence="6"/>
<dbReference type="SUPFAM" id="SSF53790">
    <property type="entry name" value="Tetrapyrrole methylase"/>
    <property type="match status" value="1"/>
</dbReference>
<dbReference type="PIRSF" id="PIRSF005917">
    <property type="entry name" value="MTase_YraL"/>
    <property type="match status" value="1"/>
</dbReference>
<evidence type="ECO:0000256" key="5">
    <source>
        <dbReference type="ARBA" id="ARBA00022691"/>
    </source>
</evidence>
<keyword evidence="1 6" id="KW-0963">Cytoplasm</keyword>
<dbReference type="FunFam" id="3.40.1010.10:FF:000007">
    <property type="entry name" value="Ribosomal RNA small subunit methyltransferase I"/>
    <property type="match status" value="1"/>
</dbReference>
<evidence type="ECO:0000313" key="9">
    <source>
        <dbReference type="EMBL" id="ONF42656.1"/>
    </source>
</evidence>
<keyword evidence="2 6" id="KW-0698">rRNA processing</keyword>
<dbReference type="InterPro" id="IPR000878">
    <property type="entry name" value="4pyrrol_Mease"/>
</dbReference>
<sequence>MSEHDHEQSAVTGAATAAGAGTLYIVATPIGNLDDLSARAGRILAAADLVVAEDTRRTGQLLQHLGVRKSMLALHDHNERDRVPRVLAELRAGRNLALVSDAGTPLISDPGYVVVREARAAGIAVVPVPGPCALVAALSAAGLPTDRFLFAGFLPAKRAGRRAELESLRREAATLVFYESPHRILETLDDILSVMGETRELVVARELTKTFETFYAGPVAQVRACLAGDPNATRGEFVLVLRGADPESAGAGADGLDVDRMLRLLMAELPVKTVAKIVAEATGLAKNALYQRALALKGAESE</sequence>
<dbReference type="Pfam" id="PF23016">
    <property type="entry name" value="RsmI_C"/>
    <property type="match status" value="1"/>
</dbReference>
<keyword evidence="3 6" id="KW-0489">Methyltransferase</keyword>
<keyword evidence="10" id="KW-1185">Reference proteome</keyword>
<dbReference type="FunFam" id="3.30.950.10:FF:000002">
    <property type="entry name" value="Ribosomal RNA small subunit methyltransferase I"/>
    <property type="match status" value="1"/>
</dbReference>
<evidence type="ECO:0000256" key="2">
    <source>
        <dbReference type="ARBA" id="ARBA00022552"/>
    </source>
</evidence>
<comment type="caution">
    <text evidence="9">The sequence shown here is derived from an EMBL/GenBank/DDBJ whole genome shotgun (WGS) entry which is preliminary data.</text>
</comment>
<dbReference type="EMBL" id="MSCW01000008">
    <property type="protein sequence ID" value="ONF42656.1"/>
    <property type="molecule type" value="Genomic_DNA"/>
</dbReference>
<dbReference type="Gene3D" id="3.30.950.10">
    <property type="entry name" value="Methyltransferase, Cobalt-precorrin-4 Transmethylase, Domain 2"/>
    <property type="match status" value="1"/>
</dbReference>
<evidence type="ECO:0000259" key="8">
    <source>
        <dbReference type="Pfam" id="PF23016"/>
    </source>
</evidence>
<dbReference type="HAMAP" id="MF_01877">
    <property type="entry name" value="16SrRNA_methyltr_I"/>
    <property type="match status" value="1"/>
</dbReference>
<accession>A0A1V2DQL4</accession>
<name>A0A1V2DQL4_9GAMM</name>
<proteinExistence type="inferred from homology"/>
<dbReference type="PANTHER" id="PTHR46111:SF1">
    <property type="entry name" value="RIBOSOMAL RNA SMALL SUBUNIT METHYLTRANSFERASE I"/>
    <property type="match status" value="1"/>
</dbReference>
<dbReference type="CDD" id="cd11648">
    <property type="entry name" value="RsmI"/>
    <property type="match status" value="1"/>
</dbReference>
<evidence type="ECO:0000256" key="4">
    <source>
        <dbReference type="ARBA" id="ARBA00022679"/>
    </source>
</evidence>
<dbReference type="InterPro" id="IPR014777">
    <property type="entry name" value="4pyrrole_Mease_sub1"/>
</dbReference>
<dbReference type="InterPro" id="IPR014776">
    <property type="entry name" value="4pyrrole_Mease_sub2"/>
</dbReference>
<reference evidence="9 10" key="1">
    <citation type="submission" date="2016-12" db="EMBL/GenBank/DDBJ databases">
        <title>Marinobacter lutaoensis whole genome sequencing.</title>
        <authorList>
            <person name="Verma A."/>
            <person name="Krishnamurthi S."/>
        </authorList>
    </citation>
    <scope>NUCLEOTIDE SEQUENCE [LARGE SCALE GENOMIC DNA]</scope>
    <source>
        <strain evidence="9 10">T5054</strain>
    </source>
</reference>
<dbReference type="Proteomes" id="UP000189339">
    <property type="component" value="Unassembled WGS sequence"/>
</dbReference>
<evidence type="ECO:0000256" key="3">
    <source>
        <dbReference type="ARBA" id="ARBA00022603"/>
    </source>
</evidence>
<dbReference type="Pfam" id="PF00590">
    <property type="entry name" value="TP_methylase"/>
    <property type="match status" value="1"/>
</dbReference>
<dbReference type="PANTHER" id="PTHR46111">
    <property type="entry name" value="RIBOSOMAL RNA SMALL SUBUNIT METHYLTRANSFERASE I"/>
    <property type="match status" value="1"/>
</dbReference>
<dbReference type="RefSeq" id="WP_076725127.1">
    <property type="nucleotide sequence ID" value="NZ_MSCW01000008.1"/>
</dbReference>
<feature type="domain" description="RsmI HTH" evidence="8">
    <location>
        <begin position="253"/>
        <end position="297"/>
    </location>
</feature>
<dbReference type="PROSITE" id="PS01296">
    <property type="entry name" value="RSMI"/>
    <property type="match status" value="1"/>
</dbReference>
<dbReference type="Gene3D" id="3.40.1010.10">
    <property type="entry name" value="Cobalt-precorrin-4 Transmethylase, Domain 1"/>
    <property type="match status" value="1"/>
</dbReference>
<dbReference type="GO" id="GO:0070677">
    <property type="term" value="F:rRNA (cytosine-2'-O-)-methyltransferase activity"/>
    <property type="evidence" value="ECO:0007669"/>
    <property type="project" value="UniProtKB-UniRule"/>
</dbReference>
<feature type="domain" description="Tetrapyrrole methylase" evidence="7">
    <location>
        <begin position="22"/>
        <end position="222"/>
    </location>
</feature>